<dbReference type="Proteomes" id="UP000887013">
    <property type="component" value="Unassembled WGS sequence"/>
</dbReference>
<evidence type="ECO:0000313" key="1">
    <source>
        <dbReference type="EMBL" id="GFS85581.1"/>
    </source>
</evidence>
<proteinExistence type="predicted"/>
<keyword evidence="2" id="KW-1185">Reference proteome</keyword>
<gene>
    <name evidence="1" type="ORF">NPIL_382491</name>
</gene>
<organism evidence="1 2">
    <name type="scientific">Nephila pilipes</name>
    <name type="common">Giant wood spider</name>
    <name type="synonym">Nephila maculata</name>
    <dbReference type="NCBI Taxonomy" id="299642"/>
    <lineage>
        <taxon>Eukaryota</taxon>
        <taxon>Metazoa</taxon>
        <taxon>Ecdysozoa</taxon>
        <taxon>Arthropoda</taxon>
        <taxon>Chelicerata</taxon>
        <taxon>Arachnida</taxon>
        <taxon>Araneae</taxon>
        <taxon>Araneomorphae</taxon>
        <taxon>Entelegynae</taxon>
        <taxon>Araneoidea</taxon>
        <taxon>Nephilidae</taxon>
        <taxon>Nephila</taxon>
    </lineage>
</organism>
<dbReference type="EMBL" id="BMAW01098587">
    <property type="protein sequence ID" value="GFS85581.1"/>
    <property type="molecule type" value="Genomic_DNA"/>
</dbReference>
<sequence length="100" mass="11611">MFRHLATYASRSREYFAIEKEEQEKKRRKHEKNFSPLLHLQQHSGYAVQRRVRQHLCPAAVAVAPFTRTLLPICVARSAVAKLKYILFSNTSNTARTIKV</sequence>
<dbReference type="AlphaFoldDB" id="A0A8X6MZC3"/>
<name>A0A8X6MZC3_NEPPI</name>
<protein>
    <submittedName>
        <fullName evidence="1">Uncharacterized protein</fullName>
    </submittedName>
</protein>
<accession>A0A8X6MZC3</accession>
<reference evidence="1" key="1">
    <citation type="submission" date="2020-08" db="EMBL/GenBank/DDBJ databases">
        <title>Multicomponent nature underlies the extraordinary mechanical properties of spider dragline silk.</title>
        <authorList>
            <person name="Kono N."/>
            <person name="Nakamura H."/>
            <person name="Mori M."/>
            <person name="Yoshida Y."/>
            <person name="Ohtoshi R."/>
            <person name="Malay A.D."/>
            <person name="Moran D.A.P."/>
            <person name="Tomita M."/>
            <person name="Numata K."/>
            <person name="Arakawa K."/>
        </authorList>
    </citation>
    <scope>NUCLEOTIDE SEQUENCE</scope>
</reference>
<evidence type="ECO:0000313" key="2">
    <source>
        <dbReference type="Proteomes" id="UP000887013"/>
    </source>
</evidence>
<comment type="caution">
    <text evidence="1">The sequence shown here is derived from an EMBL/GenBank/DDBJ whole genome shotgun (WGS) entry which is preliminary data.</text>
</comment>